<evidence type="ECO:0000313" key="2">
    <source>
        <dbReference type="EMBL" id="TFY82017.1"/>
    </source>
</evidence>
<proteinExistence type="predicted"/>
<accession>A0A4Z0A6Q0</accession>
<dbReference type="AlphaFoldDB" id="A0A4Z0A6Q0"/>
<dbReference type="Proteomes" id="UP000298061">
    <property type="component" value="Unassembled WGS sequence"/>
</dbReference>
<sequence>MMKSGSAQLKERRDKYQSSVPDPKQKVMMISRVFELTLKKHITMFPAATPALQAMLPWQTEILRSIDELEKYSGQDLINVVDPEVIDRESAIQALTEEIEHEKELYEVATA</sequence>
<reference evidence="2 3" key="1">
    <citation type="submission" date="2019-02" db="EMBL/GenBank/DDBJ databases">
        <title>Genome sequencing of the rare red list fungi Hericium alpestre (H. flagellum).</title>
        <authorList>
            <person name="Buettner E."/>
            <person name="Kellner H."/>
        </authorList>
    </citation>
    <scope>NUCLEOTIDE SEQUENCE [LARGE SCALE GENOMIC DNA]</scope>
    <source>
        <strain evidence="2 3">DSM 108284</strain>
    </source>
</reference>
<comment type="caution">
    <text evidence="2">The sequence shown here is derived from an EMBL/GenBank/DDBJ whole genome shotgun (WGS) entry which is preliminary data.</text>
</comment>
<name>A0A4Z0A6Q0_9AGAM</name>
<dbReference type="OrthoDB" id="3244593at2759"/>
<organism evidence="2 3">
    <name type="scientific">Hericium alpestre</name>
    <dbReference type="NCBI Taxonomy" id="135208"/>
    <lineage>
        <taxon>Eukaryota</taxon>
        <taxon>Fungi</taxon>
        <taxon>Dikarya</taxon>
        <taxon>Basidiomycota</taxon>
        <taxon>Agaricomycotina</taxon>
        <taxon>Agaricomycetes</taxon>
        <taxon>Russulales</taxon>
        <taxon>Hericiaceae</taxon>
        <taxon>Hericium</taxon>
    </lineage>
</organism>
<evidence type="ECO:0000256" key="1">
    <source>
        <dbReference type="SAM" id="MobiDB-lite"/>
    </source>
</evidence>
<gene>
    <name evidence="2" type="ORF">EWM64_g1993</name>
</gene>
<protein>
    <submittedName>
        <fullName evidence="2">Uncharacterized protein</fullName>
    </submittedName>
</protein>
<feature type="region of interest" description="Disordered" evidence="1">
    <location>
        <begin position="1"/>
        <end position="22"/>
    </location>
</feature>
<dbReference type="EMBL" id="SFCI01000151">
    <property type="protein sequence ID" value="TFY82017.1"/>
    <property type="molecule type" value="Genomic_DNA"/>
</dbReference>
<keyword evidence="3" id="KW-1185">Reference proteome</keyword>
<evidence type="ECO:0000313" key="3">
    <source>
        <dbReference type="Proteomes" id="UP000298061"/>
    </source>
</evidence>